<name>A0AA37FNN8_AQUAC</name>
<gene>
    <name evidence="1" type="ORF">KAM435_38820</name>
    <name evidence="2" type="ORF">KAM436_38940</name>
</gene>
<reference evidence="1 4" key="1">
    <citation type="submission" date="2021-07" db="EMBL/GenBank/DDBJ databases">
        <title>Whole genome sequencing of carbapenem-resistant Pseudomonas spp. isolated in Japan.</title>
        <authorList>
            <person name="Suzuki M."/>
            <person name="Maehana S."/>
            <person name="Kitasato H."/>
        </authorList>
    </citation>
    <scope>NUCLEOTIDE SEQUENCE</scope>
    <source>
        <strain evidence="1">KAM435</strain>
        <strain evidence="2 4">KAM436</strain>
    </source>
</reference>
<protein>
    <submittedName>
        <fullName evidence="1">Uncharacterized protein</fullName>
    </submittedName>
</protein>
<dbReference type="Proteomes" id="UP000887212">
    <property type="component" value="Unassembled WGS sequence"/>
</dbReference>
<dbReference type="Proteomes" id="UP000887228">
    <property type="component" value="Unassembled WGS sequence"/>
</dbReference>
<evidence type="ECO:0000313" key="3">
    <source>
        <dbReference type="Proteomes" id="UP000887212"/>
    </source>
</evidence>
<evidence type="ECO:0000313" key="1">
    <source>
        <dbReference type="EMBL" id="GIZ90555.1"/>
    </source>
</evidence>
<accession>A0AA37FNN8</accession>
<proteinExistence type="predicted"/>
<organism evidence="1 3">
    <name type="scientific">Aquipseudomonas alcaligenes</name>
    <name type="common">Pseudomonas alcaligenes</name>
    <dbReference type="NCBI Taxonomy" id="43263"/>
    <lineage>
        <taxon>Bacteria</taxon>
        <taxon>Pseudomonadati</taxon>
        <taxon>Pseudomonadota</taxon>
        <taxon>Gammaproteobacteria</taxon>
        <taxon>Pseudomonadales</taxon>
        <taxon>Pseudomonadaceae</taxon>
        <taxon>Aquipseudomonas</taxon>
    </lineage>
</organism>
<dbReference type="AlphaFoldDB" id="A0AA37FNN8"/>
<evidence type="ECO:0000313" key="2">
    <source>
        <dbReference type="EMBL" id="GIZ94926.1"/>
    </source>
</evidence>
<evidence type="ECO:0000313" key="4">
    <source>
        <dbReference type="Proteomes" id="UP000887228"/>
    </source>
</evidence>
<sequence>MSIQWELALIAVVEKEVAQLEWLIQNEHAADEDVGAADIHAQISRLGGLTDLVHADGFPLSETGAANLRLQNEKVMQLVRDRLQRQR</sequence>
<dbReference type="EMBL" id="BPMT01000026">
    <property type="protein sequence ID" value="GIZ94926.1"/>
    <property type="molecule type" value="Genomic_DNA"/>
</dbReference>
<dbReference type="EMBL" id="BPMS01000028">
    <property type="protein sequence ID" value="GIZ90555.1"/>
    <property type="molecule type" value="Genomic_DNA"/>
</dbReference>
<comment type="caution">
    <text evidence="1">The sequence shown here is derived from an EMBL/GenBank/DDBJ whole genome shotgun (WGS) entry which is preliminary data.</text>
</comment>
<dbReference type="RefSeq" id="WP_203788629.1">
    <property type="nucleotide sequence ID" value="NZ_AP024354.1"/>
</dbReference>